<dbReference type="AlphaFoldDB" id="A0A160N102"/>
<protein>
    <submittedName>
        <fullName evidence="2">Uncharacterized protein</fullName>
    </submittedName>
</protein>
<dbReference type="PATRIC" id="fig|445710.3.peg.1313"/>
<proteinExistence type="predicted"/>
<dbReference type="OrthoDB" id="9829452at2"/>
<sequence length="172" mass="19199">MIGIVGEDGEGYRWLPPRASDVRDGRLRVIPYVSRRAAARLVLFNALVTLAVFACRHGERPGIHVPWHATLYQVAVAVLLVQLVLRVPGWLARRQVRVRLPLRLQPVPVLYWVELVQFFSALTGALVACIASDHPHPVLPWEILSWAVSMACVAVALAPWIGRQLLRRRGAA</sequence>
<evidence type="ECO:0000256" key="1">
    <source>
        <dbReference type="SAM" id="Phobius"/>
    </source>
</evidence>
<keyword evidence="1" id="KW-0472">Membrane</keyword>
<accession>A0A160N102</accession>
<evidence type="ECO:0000313" key="2">
    <source>
        <dbReference type="EMBL" id="AND68772.1"/>
    </source>
</evidence>
<feature type="transmembrane region" description="Helical" evidence="1">
    <location>
        <begin position="66"/>
        <end position="88"/>
    </location>
</feature>
<dbReference type="RefSeq" id="WP_063671398.1">
    <property type="nucleotide sequence ID" value="NZ_CP014841.1"/>
</dbReference>
<feature type="transmembrane region" description="Helical" evidence="1">
    <location>
        <begin position="37"/>
        <end position="54"/>
    </location>
</feature>
<reference evidence="2 3" key="1">
    <citation type="submission" date="2016-02" db="EMBL/GenBank/DDBJ databases">
        <title>Complete genome sequencing and analysis of ATSB10, Dyella thiooxydans isolated from rhizosphere soil of sunflower (Helianthus annuus L.).</title>
        <authorList>
            <person name="Lee Y."/>
            <person name="Hwangbo K."/>
            <person name="Chung H."/>
            <person name="Yoo J."/>
            <person name="Kim K.Y."/>
            <person name="Sa T.M."/>
            <person name="Um Y."/>
            <person name="Madhaiyan M."/>
        </authorList>
    </citation>
    <scope>NUCLEOTIDE SEQUENCE [LARGE SCALE GENOMIC DNA]</scope>
    <source>
        <strain evidence="2 3">ATSB10</strain>
    </source>
</reference>
<name>A0A160N102_9GAMM</name>
<keyword evidence="1" id="KW-0812">Transmembrane</keyword>
<evidence type="ECO:0000313" key="3">
    <source>
        <dbReference type="Proteomes" id="UP000077255"/>
    </source>
</evidence>
<dbReference type="KEGG" id="dtx:ATSB10_13180"/>
<dbReference type="EMBL" id="CP014841">
    <property type="protein sequence ID" value="AND68772.1"/>
    <property type="molecule type" value="Genomic_DNA"/>
</dbReference>
<feature type="transmembrane region" description="Helical" evidence="1">
    <location>
        <begin position="109"/>
        <end position="131"/>
    </location>
</feature>
<keyword evidence="1" id="KW-1133">Transmembrane helix</keyword>
<organism evidence="2 3">
    <name type="scientific">Dyella thiooxydans</name>
    <dbReference type="NCBI Taxonomy" id="445710"/>
    <lineage>
        <taxon>Bacteria</taxon>
        <taxon>Pseudomonadati</taxon>
        <taxon>Pseudomonadota</taxon>
        <taxon>Gammaproteobacteria</taxon>
        <taxon>Lysobacterales</taxon>
        <taxon>Rhodanobacteraceae</taxon>
        <taxon>Dyella</taxon>
    </lineage>
</organism>
<keyword evidence="3" id="KW-1185">Reference proteome</keyword>
<dbReference type="Proteomes" id="UP000077255">
    <property type="component" value="Chromosome"/>
</dbReference>
<gene>
    <name evidence="2" type="ORF">ATSB10_13180</name>
</gene>
<dbReference type="STRING" id="445710.ATSB10_13180"/>
<feature type="transmembrane region" description="Helical" evidence="1">
    <location>
        <begin position="143"/>
        <end position="162"/>
    </location>
</feature>